<evidence type="ECO:0000313" key="5">
    <source>
        <dbReference type="EMBL" id="VEU59112.1"/>
    </source>
</evidence>
<keyword evidence="7" id="KW-1185">Reference proteome</keyword>
<dbReference type="CDD" id="cd16961">
    <property type="entry name" value="RMtype1_S_TRD-CR_like"/>
    <property type="match status" value="1"/>
</dbReference>
<sequence length="381" mass="43549">MAIYKLGDIVKIKRGNIINSNDLKNNPGDYPVISSNTKNNGVFGYINSYMYDGEYITISADGAYAGTVFLQKNKFSITNVCFILIPKIKQLFNEKYLFYLLKKSENKIKKQSIVGSSRPAVREYTLRTLEINIPPLEIQNSIIDINVFISFSAFSIVSILTKWLCLKNNSSCGSIIDIIEPLEKQLNLIKDQINLFKKQQDFYSNKLLTSLGKFYKLGEISNVISGRGPNGVKNIEAFKSEYGGVNWLLVKNLKSNQIQGEIGKYNFDPLKHKLIKLNKNEMVYSMYATPGIVAINFENNDLYINQSFCKIIPNPHIVIQKYLYFYLIKNKNNFLKFSSGTTQKNLNLSLVKKFNINIPPLETQNLLISIIEPLKYKNLFN</sequence>
<keyword evidence="2" id="KW-0680">Restriction system</keyword>
<dbReference type="Proteomes" id="UP000289440">
    <property type="component" value="Plasmid 2"/>
</dbReference>
<dbReference type="REBASE" id="298424">
    <property type="entry name" value="S3.Mne10166ORF71P"/>
</dbReference>
<feature type="domain" description="Type I restriction modification DNA specificity" evidence="4">
    <location>
        <begin position="3"/>
        <end position="145"/>
    </location>
</feature>
<dbReference type="InterPro" id="IPR000055">
    <property type="entry name" value="Restrct_endonuc_typeI_TRD"/>
</dbReference>
<dbReference type="GO" id="GO:0003677">
    <property type="term" value="F:DNA binding"/>
    <property type="evidence" value="ECO:0007669"/>
    <property type="project" value="UniProtKB-KW"/>
</dbReference>
<protein>
    <submittedName>
        <fullName evidence="5">Restriction modification enzyme subunit S2B</fullName>
    </submittedName>
</protein>
<evidence type="ECO:0000256" key="1">
    <source>
        <dbReference type="ARBA" id="ARBA00010923"/>
    </source>
</evidence>
<evidence type="ECO:0000256" key="3">
    <source>
        <dbReference type="ARBA" id="ARBA00023125"/>
    </source>
</evidence>
<keyword evidence="6" id="KW-0614">Plasmid</keyword>
<name>A0A449A4G4_9BACT</name>
<organism evidence="5 7">
    <name type="scientific">Mesomycoplasma neurolyticum</name>
    <dbReference type="NCBI Taxonomy" id="2120"/>
    <lineage>
        <taxon>Bacteria</taxon>
        <taxon>Bacillati</taxon>
        <taxon>Mycoplasmatota</taxon>
        <taxon>Mycoplasmoidales</taxon>
        <taxon>Metamycoplasmataceae</taxon>
        <taxon>Mesomycoplasma</taxon>
    </lineage>
</organism>
<evidence type="ECO:0000313" key="7">
    <source>
        <dbReference type="Proteomes" id="UP000289440"/>
    </source>
</evidence>
<feature type="domain" description="Type I restriction modification DNA specificity" evidence="4">
    <location>
        <begin position="213"/>
        <end position="376"/>
    </location>
</feature>
<dbReference type="GO" id="GO:0009307">
    <property type="term" value="P:DNA restriction-modification system"/>
    <property type="evidence" value="ECO:0007669"/>
    <property type="project" value="UniProtKB-KW"/>
</dbReference>
<dbReference type="REBASE" id="298429">
    <property type="entry name" value="S5.Mne10166ORF846P"/>
</dbReference>
<dbReference type="Pfam" id="PF01420">
    <property type="entry name" value="Methylase_S"/>
    <property type="match status" value="2"/>
</dbReference>
<keyword evidence="3" id="KW-0238">DNA-binding</keyword>
<dbReference type="AlphaFoldDB" id="A0A449A4G4"/>
<dbReference type="InterPro" id="IPR044946">
    <property type="entry name" value="Restrct_endonuc_typeI_TRD_sf"/>
</dbReference>
<dbReference type="EMBL" id="LR214952">
    <property type="protein sequence ID" value="VEU59864.1"/>
    <property type="molecule type" value="Genomic_DNA"/>
</dbReference>
<geneLocation type="plasmid" evidence="6">
    <name>2</name>
</geneLocation>
<proteinExistence type="inferred from homology"/>
<dbReference type="SUPFAM" id="SSF116734">
    <property type="entry name" value="DNA methylase specificity domain"/>
    <property type="match status" value="2"/>
</dbReference>
<accession>A0A449A4G4</accession>
<dbReference type="KEGG" id="mnu:NCTC10166_00067"/>
<dbReference type="KEGG" id="mnu:NCTC10166_00850"/>
<dbReference type="InterPro" id="IPR052021">
    <property type="entry name" value="Type-I_RS_S_subunit"/>
</dbReference>
<comment type="similarity">
    <text evidence="1">Belongs to the type-I restriction system S methylase family.</text>
</comment>
<dbReference type="Gene3D" id="3.90.220.20">
    <property type="entry name" value="DNA methylase specificity domains"/>
    <property type="match status" value="2"/>
</dbReference>
<dbReference type="PANTHER" id="PTHR30408:SF12">
    <property type="entry name" value="TYPE I RESTRICTION ENZYME MJAVIII SPECIFICITY SUBUNIT"/>
    <property type="match status" value="1"/>
</dbReference>
<gene>
    <name evidence="5" type="ORF">NCTC10166_00067</name>
    <name evidence="6" type="ORF">NCTC10166_00850</name>
</gene>
<dbReference type="EMBL" id="LR214951">
    <property type="protein sequence ID" value="VEU59112.1"/>
    <property type="molecule type" value="Genomic_DNA"/>
</dbReference>
<evidence type="ECO:0000313" key="6">
    <source>
        <dbReference type="EMBL" id="VEU59864.1"/>
    </source>
</evidence>
<dbReference type="CDD" id="cd17255">
    <property type="entry name" value="RMtype1_S_Fco49512ORF2615P-TRD2-CR2_like"/>
    <property type="match status" value="1"/>
</dbReference>
<evidence type="ECO:0000259" key="4">
    <source>
        <dbReference type="Pfam" id="PF01420"/>
    </source>
</evidence>
<evidence type="ECO:0000256" key="2">
    <source>
        <dbReference type="ARBA" id="ARBA00022747"/>
    </source>
</evidence>
<dbReference type="Proteomes" id="UP000289440">
    <property type="component" value="Chromosome"/>
</dbReference>
<dbReference type="PANTHER" id="PTHR30408">
    <property type="entry name" value="TYPE-1 RESTRICTION ENZYME ECOKI SPECIFICITY PROTEIN"/>
    <property type="match status" value="1"/>
</dbReference>
<reference evidence="5 7" key="1">
    <citation type="submission" date="2019-01" db="EMBL/GenBank/DDBJ databases">
        <authorList>
            <consortium name="Pathogen Informatics"/>
        </authorList>
    </citation>
    <scope>NUCLEOTIDE SEQUENCE [LARGE SCALE GENOMIC DNA]</scope>
    <source>
        <strain evidence="5 7">NCTC10166</strain>
        <plasmid evidence="7">2</plasmid>
    </source>
</reference>